<dbReference type="OrthoDB" id="9758307at2"/>
<accession>H1FSP3</accession>
<dbReference type="InterPro" id="IPR001029">
    <property type="entry name" value="Flagellin_N"/>
</dbReference>
<keyword evidence="2" id="KW-0282">Flagellum</keyword>
<evidence type="ECO:0000313" key="3">
    <source>
        <dbReference type="Proteomes" id="UP000006431"/>
    </source>
</evidence>
<comment type="caution">
    <text evidence="2">The sequence shown here is derived from an EMBL/GenBank/DDBJ whole genome shotgun (WGS) entry which is preliminary data.</text>
</comment>
<dbReference type="HOGENOM" id="CLU_020518_0_0_7"/>
<dbReference type="GO" id="GO:0005198">
    <property type="term" value="F:structural molecule activity"/>
    <property type="evidence" value="ECO:0007669"/>
    <property type="project" value="InterPro"/>
</dbReference>
<sequence>MRVTSSMYYNSLYGANNSKLSQNLFDVNKQIASGLQIQYAKDNVRTFAETMRLDNELATLGQVKMSTQSGYKVSNQTDVILNEFETTMNRMRTLLLQAANGTNDATSLDSVAKELRGIESHFKGLANSSINGQYLFSGTAVDIKPIADDGTYMGNDKSMNSFTGSKTQQQYNISGGDLFLGEEVLVRREITSNVPQENLIRKYPALGLPTANTTHMNPDNSIRDLMGDTDNVIDTVNAKHHFYLRGTKSDGTAFNKKISMRDDEKVDELLIQIGNAYGNTPALKLVNVTLNQSGQIVVEDKIKGSSQIDFHMVGAVDFTGGAAANVTNLDALGVGESDFDRIMLSTSTATNPNLHVKEFIKSSLTSAGDVAGTNIIEGTVYDRTQFSKNGSTLSSSVPQIVKADNSFAAGSTKLSEVADISQLPNVGSLDATQFKLTGINVIGVAYDVQIDLATAGSTFTVGGNTYDIFNMGTPRVAVAADDMTYQQLMDVVNMVVTNNLPSTTNVATDYDNAVKASKFNGNTFLSYDGKLKFQDIGTSSTQATMALHDTNSGDISNPASVMTFNANNGLTVRDPKTDFFKTLNEMIIAVENHKLYPDSSGGVIRNVGIENAITMMDDLQDHVFRAHSLVGSQSNALTMAQERTELLEISTSTLRSAVIDTDLAKASLTLTQLTLNYEAMLSTVGKVSKLNLVNYL</sequence>
<dbReference type="PANTHER" id="PTHR42792">
    <property type="entry name" value="FLAGELLIN"/>
    <property type="match status" value="1"/>
</dbReference>
<keyword evidence="3" id="KW-1185">Reference proteome</keyword>
<dbReference type="Pfam" id="PF00669">
    <property type="entry name" value="Flagellin_N"/>
    <property type="match status" value="1"/>
</dbReference>
<keyword evidence="2" id="KW-0969">Cilium</keyword>
<organism evidence="2 3">
    <name type="scientific">Sulfurimonas gotlandica (strain DSM 19862 / JCM 16533 / GD1)</name>
    <dbReference type="NCBI Taxonomy" id="929558"/>
    <lineage>
        <taxon>Bacteria</taxon>
        <taxon>Pseudomonadati</taxon>
        <taxon>Campylobacterota</taxon>
        <taxon>Epsilonproteobacteria</taxon>
        <taxon>Campylobacterales</taxon>
        <taxon>Sulfurimonadaceae</taxon>
        <taxon>Sulfurimonas</taxon>
    </lineage>
</organism>
<feature type="domain" description="Flagellin N-terminal" evidence="1">
    <location>
        <begin position="16"/>
        <end position="139"/>
    </location>
</feature>
<dbReference type="EMBL" id="AFRZ01000001">
    <property type="protein sequence ID" value="EHP31161.1"/>
    <property type="molecule type" value="Genomic_DNA"/>
</dbReference>
<proteinExistence type="predicted"/>
<dbReference type="Gene3D" id="1.20.1330.10">
    <property type="entry name" value="f41 fragment of flagellin, N-terminal domain"/>
    <property type="match status" value="2"/>
</dbReference>
<dbReference type="PATRIC" id="fig|929558.5.peg.2628"/>
<dbReference type="SUPFAM" id="SSF64518">
    <property type="entry name" value="Phase 1 flagellin"/>
    <property type="match status" value="1"/>
</dbReference>
<gene>
    <name evidence="2" type="primary">flgL</name>
    <name evidence="2" type="ORF">SMGD1_2639</name>
</gene>
<keyword evidence="2" id="KW-0966">Cell projection</keyword>
<reference evidence="2 3" key="1">
    <citation type="journal article" date="2012" name="Proc. Natl. Acad. Sci. U.S.A.">
        <title>Genome and physiology of a model Epsilonproteobacterium responsible for sulfide detoxification in marine oxygen depletion zones.</title>
        <authorList>
            <person name="Grote J."/>
            <person name="Schott T."/>
            <person name="Bruckner C.G."/>
            <person name="Glockner F.O."/>
            <person name="Jost G."/>
            <person name="Teeling H."/>
            <person name="Labrenz M."/>
            <person name="Jurgens K."/>
        </authorList>
    </citation>
    <scope>NUCLEOTIDE SEQUENCE [LARGE SCALE GENOMIC DNA]</scope>
    <source>
        <strain evidence="2 3">GD1</strain>
    </source>
</reference>
<evidence type="ECO:0000313" key="2">
    <source>
        <dbReference type="EMBL" id="EHP31161.1"/>
    </source>
</evidence>
<dbReference type="Proteomes" id="UP000006431">
    <property type="component" value="Unassembled WGS sequence"/>
</dbReference>
<dbReference type="STRING" id="929558.SMGD1_2639"/>
<protein>
    <submittedName>
        <fullName evidence="2">Flagellar hook-associated protein FlgL</fullName>
    </submittedName>
</protein>
<dbReference type="PANTHER" id="PTHR42792:SF1">
    <property type="entry name" value="FLAGELLAR HOOK-ASSOCIATED PROTEIN 3"/>
    <property type="match status" value="1"/>
</dbReference>
<dbReference type="RefSeq" id="WP_008341537.1">
    <property type="nucleotide sequence ID" value="NZ_AFRZ01000001.1"/>
</dbReference>
<evidence type="ECO:0000259" key="1">
    <source>
        <dbReference type="Pfam" id="PF00669"/>
    </source>
</evidence>
<dbReference type="AlphaFoldDB" id="H1FSP3"/>
<name>H1FSP3_SULGG</name>
<dbReference type="eggNOG" id="COG1344">
    <property type="taxonomic scope" value="Bacteria"/>
</dbReference>
<dbReference type="GO" id="GO:0009288">
    <property type="term" value="C:bacterial-type flagellum"/>
    <property type="evidence" value="ECO:0007669"/>
    <property type="project" value="InterPro"/>
</dbReference>
<dbReference type="InterPro" id="IPR001492">
    <property type="entry name" value="Flagellin"/>
</dbReference>